<protein>
    <submittedName>
        <fullName evidence="1">Uncharacterized protein</fullName>
    </submittedName>
</protein>
<accession>A0A4Y2V1E2</accession>
<dbReference type="EMBL" id="BGPR01042585">
    <property type="protein sequence ID" value="GBO19043.1"/>
    <property type="molecule type" value="Genomic_DNA"/>
</dbReference>
<dbReference type="Proteomes" id="UP000499080">
    <property type="component" value="Unassembled WGS sequence"/>
</dbReference>
<sequence length="109" mass="12631">MRNAFDSNFYSGNSYGELGCHWPWPIWSLPLKVTWTHPCTAAVEELGCHWPLGPFRPTLKRVSLDSPAAAVEELGCRPWPILDPTLRFNWTHLALQLWMSWLQPHYIQS</sequence>
<reference evidence="1 2" key="1">
    <citation type="journal article" date="2019" name="Sci. Rep.">
        <title>Orb-weaving spider Araneus ventricosus genome elucidates the spidroin gene catalogue.</title>
        <authorList>
            <person name="Kono N."/>
            <person name="Nakamura H."/>
            <person name="Ohtoshi R."/>
            <person name="Moran D.A.P."/>
            <person name="Shinohara A."/>
            <person name="Yoshida Y."/>
            <person name="Fujiwara M."/>
            <person name="Mori M."/>
            <person name="Tomita M."/>
            <person name="Arakawa K."/>
        </authorList>
    </citation>
    <scope>NUCLEOTIDE SEQUENCE [LARGE SCALE GENOMIC DNA]</scope>
</reference>
<gene>
    <name evidence="1" type="ORF">AVEN_170707_1</name>
</gene>
<evidence type="ECO:0000313" key="2">
    <source>
        <dbReference type="Proteomes" id="UP000499080"/>
    </source>
</evidence>
<keyword evidence="2" id="KW-1185">Reference proteome</keyword>
<evidence type="ECO:0000313" key="1">
    <source>
        <dbReference type="EMBL" id="GBO19043.1"/>
    </source>
</evidence>
<proteinExistence type="predicted"/>
<organism evidence="1 2">
    <name type="scientific">Araneus ventricosus</name>
    <name type="common">Orbweaver spider</name>
    <name type="synonym">Epeira ventricosa</name>
    <dbReference type="NCBI Taxonomy" id="182803"/>
    <lineage>
        <taxon>Eukaryota</taxon>
        <taxon>Metazoa</taxon>
        <taxon>Ecdysozoa</taxon>
        <taxon>Arthropoda</taxon>
        <taxon>Chelicerata</taxon>
        <taxon>Arachnida</taxon>
        <taxon>Araneae</taxon>
        <taxon>Araneomorphae</taxon>
        <taxon>Entelegynae</taxon>
        <taxon>Araneoidea</taxon>
        <taxon>Araneidae</taxon>
        <taxon>Araneus</taxon>
    </lineage>
</organism>
<name>A0A4Y2V1E2_ARAVE</name>
<dbReference type="AlphaFoldDB" id="A0A4Y2V1E2"/>
<comment type="caution">
    <text evidence="1">The sequence shown here is derived from an EMBL/GenBank/DDBJ whole genome shotgun (WGS) entry which is preliminary data.</text>
</comment>